<feature type="domain" description="DUF4817" evidence="1">
    <location>
        <begin position="8"/>
        <end position="52"/>
    </location>
</feature>
<reference evidence="2" key="1">
    <citation type="journal article" date="2023" name="Insect Mol. Biol.">
        <title>Genome sequencing provides insights into the evolution of gene families encoding plant cell wall-degrading enzymes in longhorned beetles.</title>
        <authorList>
            <person name="Shin N.R."/>
            <person name="Okamura Y."/>
            <person name="Kirsch R."/>
            <person name="Pauchet Y."/>
        </authorList>
    </citation>
    <scope>NUCLEOTIDE SEQUENCE</scope>
    <source>
        <strain evidence="2">AMC_N1</strain>
    </source>
</reference>
<accession>A0AAV8XC97</accession>
<sequence>MAMQFTKSEKVDLLLVYGECRKNSVAASNLYAERFPLRRHPNRNYFASLEEQLRLEHHEPDEGQHFVVDESIFRNLGLFNRNNLRYWAIDNPRVIRESKYQERFGFNVWLGLLAIVNTQSNI</sequence>
<organism evidence="2 3">
    <name type="scientific">Aromia moschata</name>
    <dbReference type="NCBI Taxonomy" id="1265417"/>
    <lineage>
        <taxon>Eukaryota</taxon>
        <taxon>Metazoa</taxon>
        <taxon>Ecdysozoa</taxon>
        <taxon>Arthropoda</taxon>
        <taxon>Hexapoda</taxon>
        <taxon>Insecta</taxon>
        <taxon>Pterygota</taxon>
        <taxon>Neoptera</taxon>
        <taxon>Endopterygota</taxon>
        <taxon>Coleoptera</taxon>
        <taxon>Polyphaga</taxon>
        <taxon>Cucujiformia</taxon>
        <taxon>Chrysomeloidea</taxon>
        <taxon>Cerambycidae</taxon>
        <taxon>Cerambycinae</taxon>
        <taxon>Callichromatini</taxon>
        <taxon>Aromia</taxon>
    </lineage>
</organism>
<keyword evidence="3" id="KW-1185">Reference proteome</keyword>
<evidence type="ECO:0000313" key="3">
    <source>
        <dbReference type="Proteomes" id="UP001162162"/>
    </source>
</evidence>
<dbReference type="Pfam" id="PF16087">
    <property type="entry name" value="DUF4817"/>
    <property type="match status" value="1"/>
</dbReference>
<dbReference type="AlphaFoldDB" id="A0AAV8XC97"/>
<evidence type="ECO:0000313" key="2">
    <source>
        <dbReference type="EMBL" id="KAJ8936647.1"/>
    </source>
</evidence>
<dbReference type="PANTHER" id="PTHR47326:SF1">
    <property type="entry name" value="HTH PSQ-TYPE DOMAIN-CONTAINING PROTEIN"/>
    <property type="match status" value="1"/>
</dbReference>
<dbReference type="EMBL" id="JAPWTK010000728">
    <property type="protein sequence ID" value="KAJ8936647.1"/>
    <property type="molecule type" value="Genomic_DNA"/>
</dbReference>
<proteinExistence type="predicted"/>
<dbReference type="PANTHER" id="PTHR47326">
    <property type="entry name" value="TRANSPOSABLE ELEMENT TC3 TRANSPOSASE-LIKE PROTEIN"/>
    <property type="match status" value="1"/>
</dbReference>
<protein>
    <recommendedName>
        <fullName evidence="1">DUF4817 domain-containing protein</fullName>
    </recommendedName>
</protein>
<dbReference type="InterPro" id="IPR032135">
    <property type="entry name" value="DUF4817"/>
</dbReference>
<evidence type="ECO:0000259" key="1">
    <source>
        <dbReference type="Pfam" id="PF16087"/>
    </source>
</evidence>
<name>A0AAV8XC97_9CUCU</name>
<gene>
    <name evidence="2" type="ORF">NQ318_019486</name>
</gene>
<comment type="caution">
    <text evidence="2">The sequence shown here is derived from an EMBL/GenBank/DDBJ whole genome shotgun (WGS) entry which is preliminary data.</text>
</comment>
<dbReference type="Proteomes" id="UP001162162">
    <property type="component" value="Unassembled WGS sequence"/>
</dbReference>